<dbReference type="SUPFAM" id="SSF50978">
    <property type="entry name" value="WD40 repeat-like"/>
    <property type="match status" value="1"/>
</dbReference>
<dbReference type="InterPro" id="IPR050358">
    <property type="entry name" value="RSE1/DDB1/CFT1"/>
</dbReference>
<proteinExistence type="predicted"/>
<comment type="subcellular location">
    <subcellularLocation>
        <location evidence="1">Nucleus</location>
    </subcellularLocation>
</comment>
<dbReference type="AlphaFoldDB" id="A0A9W7LD17"/>
<evidence type="ECO:0000313" key="7">
    <source>
        <dbReference type="EMBL" id="GMI46059.1"/>
    </source>
</evidence>
<dbReference type="GO" id="GO:0003676">
    <property type="term" value="F:nucleic acid binding"/>
    <property type="evidence" value="ECO:0007669"/>
    <property type="project" value="InterPro"/>
</dbReference>
<reference evidence="8" key="1">
    <citation type="journal article" date="2023" name="Commun. Biol.">
        <title>Genome analysis of Parmales, the sister group of diatoms, reveals the evolutionary specialization of diatoms from phago-mixotrophs to photoautotrophs.</title>
        <authorList>
            <person name="Ban H."/>
            <person name="Sato S."/>
            <person name="Yoshikawa S."/>
            <person name="Yamada K."/>
            <person name="Nakamura Y."/>
            <person name="Ichinomiya M."/>
            <person name="Sato N."/>
            <person name="Blanc-Mathieu R."/>
            <person name="Endo H."/>
            <person name="Kuwata A."/>
            <person name="Ogata H."/>
        </authorList>
    </citation>
    <scope>NUCLEOTIDE SEQUENCE [LARGE SCALE GENOMIC DNA]</scope>
</reference>
<evidence type="ECO:0000256" key="3">
    <source>
        <dbReference type="SAM" id="MobiDB-lite"/>
    </source>
</evidence>
<dbReference type="InterPro" id="IPR004871">
    <property type="entry name" value="RSE1/DDB1/CPSF1_C"/>
</dbReference>
<organism evidence="7 8">
    <name type="scientific">Triparma columacea</name>
    <dbReference type="NCBI Taxonomy" id="722753"/>
    <lineage>
        <taxon>Eukaryota</taxon>
        <taxon>Sar</taxon>
        <taxon>Stramenopiles</taxon>
        <taxon>Ochrophyta</taxon>
        <taxon>Bolidophyceae</taxon>
        <taxon>Parmales</taxon>
        <taxon>Triparmaceae</taxon>
        <taxon>Triparma</taxon>
    </lineage>
</organism>
<evidence type="ECO:0000256" key="2">
    <source>
        <dbReference type="ARBA" id="ARBA00023242"/>
    </source>
</evidence>
<evidence type="ECO:0008006" key="9">
    <source>
        <dbReference type="Google" id="ProtNLM"/>
    </source>
</evidence>
<dbReference type="Pfam" id="PF23726">
    <property type="entry name" value="Beta-prop_RSE1_2nd"/>
    <property type="match status" value="1"/>
</dbReference>
<keyword evidence="2" id="KW-0539">Nucleus</keyword>
<feature type="domain" description="RSE1/DDB1/CPSF1 C-terminal" evidence="4">
    <location>
        <begin position="805"/>
        <end position="1145"/>
    </location>
</feature>
<keyword evidence="8" id="KW-1185">Reference proteome</keyword>
<sequence>MESSSYGSSYVSTLQNPTVVTHAITCSLEDGTSTEPAVHLLLCKSNVVSVHSLTPTGIQSCTEYTINGRVSTLTAIKGSKSTGGERILGTTERGRYFILDHKALPPSPDSPGGGGVTYEVETLCSGSLKDPIGSDTANGHIVRTNDCLPTPLAVFHIYSGYLKVYQIDSSGALNPSTCYNARLEEPDGVIDICFLHSSSPSAPPSIAVLYKDHRDRHYLKTYTISLSEKTLKQGPWDKYLVESGATHLISSPNMAQGGVLIVGRKSITYHNGRTTKAVPMQTTTMLTWGTVGDEGNRFLLGDEMGGLWVVVVSVVNDVVSGIHVENLGDTCVPNKVAYLDNGVAFVAGAYGDSMLVKLGEERDQTTGSYLSPLEEYTSIGPVVDFALVDLDRRGQRQVVTASGSGKDGSLRVVRNGVGIVEEAEVEMPGIKGMWNLRKDFESPYDNYLLQSYISETRVLEITEDEMEEASIPGFDSSTPTLFACTTSSNHMMQITETKVNLVSCSTAERVDEYTAKAKITVASGNASGQILLAMGGGSVQYLKVDGGKIVEVSSATLPQEVSCIDLTPIDGDDEDQPSDAMTDSPSSKRAASPAKIAVAGLWNDNTVRVLSLESANLAVRLTVNLGGDTQARSVMTARMEGKTMLLIGLGDGQLITHELLLPDNADDPVTTANRKKVSLGTQPIGLATFSSGNRATCVFASSDRPTVVYSSSKKISFSNVNFPGEVNYVCPFNCELFPDCLALATENSLTIGTIDDIQKLHIQTFKLGEGPLKIAHHPETRTFAVCVEGKDAMTKEGEDLDTGYSVAFLDDSTFDEFYRHKLEPFEVTLSLGVVKLRNQELVNLDAGDEDDMVEEGSGVGTYIAVGTAVAHPDEDEATEGRILIFKVVKNENKTVVSLVTEKPTRGGVYSLCNVHEKLVAGINSRITLFQFRNVHGVSELSHEATHHGHILACYMKASGDFAVVGDLMRSISVMRFSKEGGAEKIVEVARDYNANWMTDVAVLDEQLYLGSEMSSNLFTLKSNEKSHIPEERTRLQVWGEYHLGQMVNKLERGKLGGGGEAEEGGEGGGGGKDVLFGTVDGAIGCVHQLDSLDSAFFASLQEAIAQKVKPVGGCPWAEWRGWCSERRTNKSKRFIDGDLCESFLDMTEEQQEEVVKEMNVDGGWDVGGKENVKIYKEIGAFEDEGGRISLTKEVVESKVEGIMRLIM</sequence>
<dbReference type="InterPro" id="IPR058543">
    <property type="entry name" value="Beta-prop_RSE1/DDB1/CPSF1_2nd"/>
</dbReference>
<protein>
    <recommendedName>
        <fullName evidence="9">DNA damage-binding protein 1</fullName>
    </recommendedName>
</protein>
<evidence type="ECO:0000313" key="8">
    <source>
        <dbReference type="Proteomes" id="UP001165065"/>
    </source>
</evidence>
<evidence type="ECO:0000259" key="6">
    <source>
        <dbReference type="Pfam" id="PF23726"/>
    </source>
</evidence>
<dbReference type="PANTHER" id="PTHR10644">
    <property type="entry name" value="DNA REPAIR/RNA PROCESSING CPSF FAMILY"/>
    <property type="match status" value="1"/>
</dbReference>
<dbReference type="Gene3D" id="1.10.150.910">
    <property type="match status" value="1"/>
</dbReference>
<dbReference type="Pfam" id="PF03178">
    <property type="entry name" value="CPSF_A"/>
    <property type="match status" value="1"/>
</dbReference>
<dbReference type="InterPro" id="IPR015943">
    <property type="entry name" value="WD40/YVTN_repeat-like_dom_sf"/>
</dbReference>
<dbReference type="OrthoDB" id="433457at2759"/>
<feature type="domain" description="RSE1/DDB1/CPSF1 first beta-propeller" evidence="5">
    <location>
        <begin position="20"/>
        <end position="363"/>
    </location>
</feature>
<dbReference type="InterPro" id="IPR036322">
    <property type="entry name" value="WD40_repeat_dom_sf"/>
</dbReference>
<gene>
    <name evidence="7" type="ORF">TrCOL_g13602</name>
</gene>
<evidence type="ECO:0000256" key="1">
    <source>
        <dbReference type="ARBA" id="ARBA00004123"/>
    </source>
</evidence>
<evidence type="ECO:0000259" key="4">
    <source>
        <dbReference type="Pfam" id="PF03178"/>
    </source>
</evidence>
<evidence type="ECO:0000259" key="5">
    <source>
        <dbReference type="Pfam" id="PF10433"/>
    </source>
</evidence>
<dbReference type="Pfam" id="PF10433">
    <property type="entry name" value="Beta-prop_RSE1_1st"/>
    <property type="match status" value="1"/>
</dbReference>
<comment type="caution">
    <text evidence="7">The sequence shown here is derived from an EMBL/GenBank/DDBJ whole genome shotgun (WGS) entry which is preliminary data.</text>
</comment>
<dbReference type="Gene3D" id="2.130.10.10">
    <property type="entry name" value="YVTN repeat-like/Quinoprotein amine dehydrogenase"/>
    <property type="match status" value="3"/>
</dbReference>
<dbReference type="EMBL" id="BRYA01000277">
    <property type="protein sequence ID" value="GMI46059.1"/>
    <property type="molecule type" value="Genomic_DNA"/>
</dbReference>
<feature type="region of interest" description="Disordered" evidence="3">
    <location>
        <begin position="568"/>
        <end position="591"/>
    </location>
</feature>
<dbReference type="Proteomes" id="UP001165065">
    <property type="component" value="Unassembled WGS sequence"/>
</dbReference>
<feature type="domain" description="RSE1/DDB1/CPSF1 second beta-propeller" evidence="6">
    <location>
        <begin position="421"/>
        <end position="754"/>
    </location>
</feature>
<dbReference type="InterPro" id="IPR018846">
    <property type="entry name" value="Beta-prop_RSE1/DDB1/CPSF1_1st"/>
</dbReference>
<accession>A0A9W7LD17</accession>
<name>A0A9W7LD17_9STRA</name>
<dbReference type="GO" id="GO:0005634">
    <property type="term" value="C:nucleus"/>
    <property type="evidence" value="ECO:0007669"/>
    <property type="project" value="UniProtKB-SubCell"/>
</dbReference>